<sequence length="216" mass="24648">MPPRASSSMTRNFRVVLHLLRATKFESNNARFLRNNVIMSQYSKLGSGYWMHPGMQFYSTNTTNASDSKGRVKNVNDEPQVPSSPSFSFPYWIRWVLGSVVSLLLPFWNSWQKLRTIEGEAEEMVEEVEKVAEVVEKVANVVEKVAEDVAENVGEDSNFRKAALVVESVSKQAAHDAHLTQQFIYKVDEVKNDLDDLESFVQPIFVNITKKESERK</sequence>
<dbReference type="Proteomes" id="UP000634136">
    <property type="component" value="Unassembled WGS sequence"/>
</dbReference>
<keyword evidence="2" id="KW-1185">Reference proteome</keyword>
<gene>
    <name evidence="1" type="ORF">G2W53_005296</name>
</gene>
<dbReference type="PANTHER" id="PTHR33735:SF10">
    <property type="entry name" value="EXPRESSED PROTEIN"/>
    <property type="match status" value="1"/>
</dbReference>
<organism evidence="1 2">
    <name type="scientific">Senna tora</name>
    <dbReference type="NCBI Taxonomy" id="362788"/>
    <lineage>
        <taxon>Eukaryota</taxon>
        <taxon>Viridiplantae</taxon>
        <taxon>Streptophyta</taxon>
        <taxon>Embryophyta</taxon>
        <taxon>Tracheophyta</taxon>
        <taxon>Spermatophyta</taxon>
        <taxon>Magnoliopsida</taxon>
        <taxon>eudicotyledons</taxon>
        <taxon>Gunneridae</taxon>
        <taxon>Pentapetalae</taxon>
        <taxon>rosids</taxon>
        <taxon>fabids</taxon>
        <taxon>Fabales</taxon>
        <taxon>Fabaceae</taxon>
        <taxon>Caesalpinioideae</taxon>
        <taxon>Cassia clade</taxon>
        <taxon>Senna</taxon>
    </lineage>
</organism>
<evidence type="ECO:0000313" key="2">
    <source>
        <dbReference type="Proteomes" id="UP000634136"/>
    </source>
</evidence>
<name>A0A834XGU8_9FABA</name>
<dbReference type="PANTHER" id="PTHR33735">
    <property type="entry name" value="EXPRESSED PROTEIN"/>
    <property type="match status" value="1"/>
</dbReference>
<dbReference type="AlphaFoldDB" id="A0A834XGU8"/>
<protein>
    <submittedName>
        <fullName evidence="1">Uncharacterized protein</fullName>
    </submittedName>
</protein>
<dbReference type="EMBL" id="JAAIUW010000002">
    <property type="protein sequence ID" value="KAF7842998.1"/>
    <property type="molecule type" value="Genomic_DNA"/>
</dbReference>
<accession>A0A834XGU8</accession>
<dbReference type="OrthoDB" id="783687at2759"/>
<comment type="caution">
    <text evidence="1">The sequence shown here is derived from an EMBL/GenBank/DDBJ whole genome shotgun (WGS) entry which is preliminary data.</text>
</comment>
<evidence type="ECO:0000313" key="1">
    <source>
        <dbReference type="EMBL" id="KAF7842998.1"/>
    </source>
</evidence>
<reference evidence="1" key="1">
    <citation type="submission" date="2020-09" db="EMBL/GenBank/DDBJ databases">
        <title>Genome-Enabled Discovery of Anthraquinone Biosynthesis in Senna tora.</title>
        <authorList>
            <person name="Kang S.-H."/>
            <person name="Pandey R.P."/>
            <person name="Lee C.-M."/>
            <person name="Sim J.-S."/>
            <person name="Jeong J.-T."/>
            <person name="Choi B.-S."/>
            <person name="Jung M."/>
            <person name="Ginzburg D."/>
            <person name="Zhao K."/>
            <person name="Won S.Y."/>
            <person name="Oh T.-J."/>
            <person name="Yu Y."/>
            <person name="Kim N.-H."/>
            <person name="Lee O.R."/>
            <person name="Lee T.-H."/>
            <person name="Bashyal P."/>
            <person name="Kim T.-S."/>
            <person name="Lee W.-H."/>
            <person name="Kawkins C."/>
            <person name="Kim C.-K."/>
            <person name="Kim J.S."/>
            <person name="Ahn B.O."/>
            <person name="Rhee S.Y."/>
            <person name="Sohng J.K."/>
        </authorList>
    </citation>
    <scope>NUCLEOTIDE SEQUENCE</scope>
    <source>
        <tissue evidence="1">Leaf</tissue>
    </source>
</reference>
<proteinExistence type="predicted"/>